<dbReference type="Proteomes" id="UP001150924">
    <property type="component" value="Unassembled WGS sequence"/>
</dbReference>
<keyword evidence="3" id="KW-1185">Reference proteome</keyword>
<protein>
    <submittedName>
        <fullName evidence="2">Uncharacterized protein</fullName>
    </submittedName>
</protein>
<keyword evidence="1" id="KW-0175">Coiled coil</keyword>
<sequence length="180" mass="20002">MRERVLDQRRALLRQVDAEQREVVAVQRRLGGAEQLLHEGVGRRGRGLAGRLALRAEGDEADRAGVERDRGEAHLAVRVRSQLVAGVLQDLVVDADVDSHGQEPAAELLLRVGRHVRVVRHVARILEELKGGSPGGAVAVDPRRRREVVELVRVLEIAVDLKRVQEEDRTIEIEHGFISS</sequence>
<comment type="caution">
    <text evidence="2">The sequence shown here is derived from an EMBL/GenBank/DDBJ whole genome shotgun (WGS) entry which is preliminary data.</text>
</comment>
<dbReference type="EMBL" id="JAPNKE010000002">
    <property type="protein sequence ID" value="MCY1013627.1"/>
    <property type="molecule type" value="Genomic_DNA"/>
</dbReference>
<gene>
    <name evidence="2" type="ORF">OV079_50490</name>
</gene>
<proteinExistence type="predicted"/>
<dbReference type="RefSeq" id="WP_267777696.1">
    <property type="nucleotide sequence ID" value="NZ_JAPNKE010000002.1"/>
</dbReference>
<evidence type="ECO:0000313" key="3">
    <source>
        <dbReference type="Proteomes" id="UP001150924"/>
    </source>
</evidence>
<organism evidence="2 3">
    <name type="scientific">Nannocystis pusilla</name>
    <dbReference type="NCBI Taxonomy" id="889268"/>
    <lineage>
        <taxon>Bacteria</taxon>
        <taxon>Pseudomonadati</taxon>
        <taxon>Myxococcota</taxon>
        <taxon>Polyangia</taxon>
        <taxon>Nannocystales</taxon>
        <taxon>Nannocystaceae</taxon>
        <taxon>Nannocystis</taxon>
    </lineage>
</organism>
<feature type="coiled-coil region" evidence="1">
    <location>
        <begin position="2"/>
        <end position="29"/>
    </location>
</feature>
<evidence type="ECO:0000256" key="1">
    <source>
        <dbReference type="SAM" id="Coils"/>
    </source>
</evidence>
<name>A0A9X3F099_9BACT</name>
<accession>A0A9X3F099</accession>
<evidence type="ECO:0000313" key="2">
    <source>
        <dbReference type="EMBL" id="MCY1013627.1"/>
    </source>
</evidence>
<dbReference type="AlphaFoldDB" id="A0A9X3F099"/>
<reference evidence="2" key="1">
    <citation type="submission" date="2022-11" db="EMBL/GenBank/DDBJ databases">
        <title>Minimal conservation of predation-associated metabolite biosynthetic gene clusters underscores biosynthetic potential of Myxococcota including descriptions for ten novel species: Archangium lansinium sp. nov., Myxococcus landrumus sp. nov., Nannocystis bai.</title>
        <authorList>
            <person name="Ahearne A."/>
            <person name="Stevens C."/>
            <person name="Phillips K."/>
        </authorList>
    </citation>
    <scope>NUCLEOTIDE SEQUENCE</scope>
    <source>
        <strain evidence="2">Na p29</strain>
    </source>
</reference>